<keyword evidence="1" id="KW-1133">Transmembrane helix</keyword>
<dbReference type="AlphaFoldDB" id="A0A9D2BZC6"/>
<keyword evidence="1" id="KW-0472">Membrane</keyword>
<evidence type="ECO:0000256" key="1">
    <source>
        <dbReference type="SAM" id="Phobius"/>
    </source>
</evidence>
<proteinExistence type="predicted"/>
<feature type="transmembrane region" description="Helical" evidence="1">
    <location>
        <begin position="70"/>
        <end position="89"/>
    </location>
</feature>
<gene>
    <name evidence="2" type="ORF">H9841_05545</name>
</gene>
<evidence type="ECO:0000313" key="2">
    <source>
        <dbReference type="EMBL" id="HIY21350.1"/>
    </source>
</evidence>
<name>A0A9D2BZC6_9FIRM</name>
<dbReference type="GO" id="GO:0003743">
    <property type="term" value="F:translation initiation factor activity"/>
    <property type="evidence" value="ECO:0007669"/>
    <property type="project" value="UniProtKB-KW"/>
</dbReference>
<protein>
    <submittedName>
        <fullName evidence="2">Translation initiation factor 2</fullName>
    </submittedName>
</protein>
<reference evidence="2" key="1">
    <citation type="journal article" date="2021" name="PeerJ">
        <title>Extensive microbial diversity within the chicken gut microbiome revealed by metagenomics and culture.</title>
        <authorList>
            <person name="Gilroy R."/>
            <person name="Ravi A."/>
            <person name="Getino M."/>
            <person name="Pursley I."/>
            <person name="Horton D.L."/>
            <person name="Alikhan N.F."/>
            <person name="Baker D."/>
            <person name="Gharbi K."/>
            <person name="Hall N."/>
            <person name="Watson M."/>
            <person name="Adriaenssens E.M."/>
            <person name="Foster-Nyarko E."/>
            <person name="Jarju S."/>
            <person name="Secka A."/>
            <person name="Antonio M."/>
            <person name="Oren A."/>
            <person name="Chaudhuri R.R."/>
            <person name="La Ragione R."/>
            <person name="Hildebrand F."/>
            <person name="Pallen M.J."/>
        </authorList>
    </citation>
    <scope>NUCLEOTIDE SEQUENCE</scope>
    <source>
        <strain evidence="2">ChiBcec16_6824</strain>
    </source>
</reference>
<sequence>MVKGISRRVILVKSPDPRLFEEAIFIVREEALSDGGVTADQVLQEAQKVAKGYTRRTAPVRQVLSKTSGFLCALAGALLATAGWAAWIWL</sequence>
<evidence type="ECO:0000313" key="3">
    <source>
        <dbReference type="Proteomes" id="UP000823868"/>
    </source>
</evidence>
<dbReference type="Proteomes" id="UP000823868">
    <property type="component" value="Unassembled WGS sequence"/>
</dbReference>
<keyword evidence="2" id="KW-0648">Protein biosynthesis</keyword>
<reference evidence="2" key="2">
    <citation type="submission" date="2021-04" db="EMBL/GenBank/DDBJ databases">
        <authorList>
            <person name="Gilroy R."/>
        </authorList>
    </citation>
    <scope>NUCLEOTIDE SEQUENCE</scope>
    <source>
        <strain evidence="2">ChiBcec16_6824</strain>
    </source>
</reference>
<keyword evidence="1" id="KW-0812">Transmembrane</keyword>
<keyword evidence="2" id="KW-0396">Initiation factor</keyword>
<organism evidence="2 3">
    <name type="scientific">Candidatus Flavonifractor merdigallinarum</name>
    <dbReference type="NCBI Taxonomy" id="2838589"/>
    <lineage>
        <taxon>Bacteria</taxon>
        <taxon>Bacillati</taxon>
        <taxon>Bacillota</taxon>
        <taxon>Clostridia</taxon>
        <taxon>Eubacteriales</taxon>
        <taxon>Oscillospiraceae</taxon>
        <taxon>Flavonifractor</taxon>
    </lineage>
</organism>
<dbReference type="EMBL" id="DXDX01000103">
    <property type="protein sequence ID" value="HIY21350.1"/>
    <property type="molecule type" value="Genomic_DNA"/>
</dbReference>
<accession>A0A9D2BZC6</accession>
<comment type="caution">
    <text evidence="2">The sequence shown here is derived from an EMBL/GenBank/DDBJ whole genome shotgun (WGS) entry which is preliminary data.</text>
</comment>